<reference evidence="12 13" key="1">
    <citation type="submission" date="2019-06" db="EMBL/GenBank/DDBJ databases">
        <authorList>
            <person name="Lee I."/>
            <person name="Jang G.I."/>
            <person name="Hwang C.Y."/>
        </authorList>
    </citation>
    <scope>NUCLEOTIDE SEQUENCE [LARGE SCALE GENOMIC DNA]</scope>
    <source>
        <strain evidence="12 13">PAMC 28131</strain>
    </source>
</reference>
<dbReference type="UniPathway" id="UPA00094"/>
<keyword evidence="6" id="KW-0443">Lipid metabolism</keyword>
<dbReference type="Gene3D" id="3.40.50.720">
    <property type="entry name" value="NAD(P)-binding Rossmann-like Domain"/>
    <property type="match status" value="1"/>
</dbReference>
<dbReference type="Pfam" id="PF13561">
    <property type="entry name" value="adh_short_C2"/>
    <property type="match status" value="1"/>
</dbReference>
<gene>
    <name evidence="12" type="primary">fabI</name>
    <name evidence="12" type="ORF">FJQ54_04585</name>
</gene>
<keyword evidence="5 9" id="KW-0560">Oxidoreductase</keyword>
<comment type="pathway">
    <text evidence="1">Lipid metabolism; fatty acid biosynthesis.</text>
</comment>
<evidence type="ECO:0000256" key="4">
    <source>
        <dbReference type="ARBA" id="ARBA00022832"/>
    </source>
</evidence>
<feature type="binding site" evidence="11">
    <location>
        <position position="169"/>
    </location>
    <ligand>
        <name>NAD(+)</name>
        <dbReference type="ChEBI" id="CHEBI:57540"/>
    </ligand>
</feature>
<dbReference type="NCBIfam" id="NF005717">
    <property type="entry name" value="PRK07533.1"/>
    <property type="match status" value="1"/>
</dbReference>
<organism evidence="12 13">
    <name type="scientific">Sandaracinobacter neustonicus</name>
    <dbReference type="NCBI Taxonomy" id="1715348"/>
    <lineage>
        <taxon>Bacteria</taxon>
        <taxon>Pseudomonadati</taxon>
        <taxon>Pseudomonadota</taxon>
        <taxon>Alphaproteobacteria</taxon>
        <taxon>Sphingomonadales</taxon>
        <taxon>Sphingosinicellaceae</taxon>
        <taxon>Sandaracinobacter</taxon>
    </lineage>
</organism>
<keyword evidence="13" id="KW-1185">Reference proteome</keyword>
<dbReference type="InterPro" id="IPR002347">
    <property type="entry name" value="SDR_fam"/>
</dbReference>
<feature type="binding site" evidence="11">
    <location>
        <begin position="26"/>
        <end position="27"/>
    </location>
    <ligand>
        <name>NAD(+)</name>
        <dbReference type="ChEBI" id="CHEBI:57540"/>
    </ligand>
</feature>
<dbReference type="InterPro" id="IPR036291">
    <property type="entry name" value="NAD(P)-bd_dom_sf"/>
</dbReference>
<dbReference type="Proteomes" id="UP000319897">
    <property type="component" value="Unassembled WGS sequence"/>
</dbReference>
<evidence type="ECO:0000313" key="13">
    <source>
        <dbReference type="Proteomes" id="UP000319897"/>
    </source>
</evidence>
<feature type="binding site" evidence="11">
    <location>
        <position position="99"/>
    </location>
    <ligand>
        <name>NAD(+)</name>
        <dbReference type="ChEBI" id="CHEBI:57540"/>
    </ligand>
</feature>
<keyword evidence="3 9" id="KW-0444">Lipid biosynthesis</keyword>
<protein>
    <recommendedName>
        <fullName evidence="9">Enoyl-[acyl-carrier-protein] reductase [NADH]</fullName>
        <ecNumber evidence="9">1.3.1.9</ecNumber>
    </recommendedName>
</protein>
<feature type="binding site" evidence="11">
    <location>
        <begin position="71"/>
        <end position="72"/>
    </location>
    <ligand>
        <name>NAD(+)</name>
        <dbReference type="ChEBI" id="CHEBI:57540"/>
    </ligand>
</feature>
<evidence type="ECO:0000256" key="9">
    <source>
        <dbReference type="PIRNR" id="PIRNR000094"/>
    </source>
</evidence>
<name>A0A501XS70_9SPHN</name>
<comment type="similarity">
    <text evidence="2 9">Belongs to the short-chain dehydrogenases/reductases (SDR) family. FabI subfamily.</text>
</comment>
<keyword evidence="9 11" id="KW-0520">NAD</keyword>
<dbReference type="GO" id="GO:0006633">
    <property type="term" value="P:fatty acid biosynthetic process"/>
    <property type="evidence" value="ECO:0007669"/>
    <property type="project" value="UniProtKB-UniPathway"/>
</dbReference>
<keyword evidence="4" id="KW-0276">Fatty acid metabolism</keyword>
<dbReference type="InterPro" id="IPR014358">
    <property type="entry name" value="Enoyl-ACP_Rdtase_NADH"/>
</dbReference>
<sequence length="261" mass="27723">MIISASPLVDLRGKRGLVVGIANESSIAAGCAKAFRQCGARIAATYLNEKSKDWVLPVADRLDVEWTAPCDVREPGQLEALFEEVRTQWGGLDFLLHSIAFAPKEDLHGRVVDCSAEGFAVAMDVSCHSFIRMAKLAEPLMTDGGTLLCVTFYGSERVVEHYNLMGPVKAALESATRYIAAELGPKGIRAHAISPGPIATRAASGISRFDELLERAAAQAPQGETVDVEDVGALAAFLVSNAAKRITGTVIPVDGGQHVHG</sequence>
<accession>A0A501XS70</accession>
<dbReference type="AlphaFoldDB" id="A0A501XS70"/>
<feature type="binding site" evidence="10">
    <location>
        <position position="102"/>
    </location>
    <ligand>
        <name>substrate</name>
    </ligand>
</feature>
<evidence type="ECO:0000256" key="11">
    <source>
        <dbReference type="PIRSR" id="PIRSR000094-3"/>
    </source>
</evidence>
<evidence type="ECO:0000256" key="6">
    <source>
        <dbReference type="ARBA" id="ARBA00023098"/>
    </source>
</evidence>
<dbReference type="OrthoDB" id="9803628at2"/>
<dbReference type="RefSeq" id="WP_064332312.1">
    <property type="nucleotide sequence ID" value="NZ_VFSU01000014.1"/>
</dbReference>
<dbReference type="SUPFAM" id="SSF51735">
    <property type="entry name" value="NAD(P)-binding Rossmann-fold domains"/>
    <property type="match status" value="1"/>
</dbReference>
<feature type="binding site" evidence="11">
    <location>
        <begin position="198"/>
        <end position="202"/>
    </location>
    <ligand>
        <name>NAD(+)</name>
        <dbReference type="ChEBI" id="CHEBI:57540"/>
    </ligand>
</feature>
<evidence type="ECO:0000256" key="7">
    <source>
        <dbReference type="ARBA" id="ARBA00023160"/>
    </source>
</evidence>
<dbReference type="GO" id="GO:0004318">
    <property type="term" value="F:enoyl-[acyl-carrier-protein] reductase (NADH) activity"/>
    <property type="evidence" value="ECO:0007669"/>
    <property type="project" value="UniProtKB-EC"/>
</dbReference>
<evidence type="ECO:0000256" key="5">
    <source>
        <dbReference type="ARBA" id="ARBA00023002"/>
    </source>
</evidence>
<evidence type="ECO:0000256" key="1">
    <source>
        <dbReference type="ARBA" id="ARBA00005194"/>
    </source>
</evidence>
<feature type="binding site" evidence="11">
    <location>
        <position position="20"/>
    </location>
    <ligand>
        <name>NAD(+)</name>
        <dbReference type="ChEBI" id="CHEBI:57540"/>
    </ligand>
</feature>
<proteinExistence type="inferred from homology"/>
<dbReference type="EMBL" id="VFSU01000014">
    <property type="protein sequence ID" value="TPE63064.1"/>
    <property type="molecule type" value="Genomic_DNA"/>
</dbReference>
<dbReference type="PIRSF" id="PIRSF000094">
    <property type="entry name" value="Enoyl-ACP_rdct"/>
    <property type="match status" value="1"/>
</dbReference>
<evidence type="ECO:0000256" key="3">
    <source>
        <dbReference type="ARBA" id="ARBA00022516"/>
    </source>
</evidence>
<evidence type="ECO:0000256" key="10">
    <source>
        <dbReference type="PIRSR" id="PIRSR000094-2"/>
    </source>
</evidence>
<evidence type="ECO:0000313" key="12">
    <source>
        <dbReference type="EMBL" id="TPE63064.1"/>
    </source>
</evidence>
<dbReference type="PANTHER" id="PTHR43159">
    <property type="entry name" value="ENOYL-[ACYL-CARRIER-PROTEIN] REDUCTASE"/>
    <property type="match status" value="1"/>
</dbReference>
<evidence type="ECO:0000256" key="8">
    <source>
        <dbReference type="ARBA" id="ARBA00048572"/>
    </source>
</evidence>
<dbReference type="PRINTS" id="PR00081">
    <property type="entry name" value="GDHRDH"/>
</dbReference>
<dbReference type="EC" id="1.3.1.9" evidence="9"/>
<dbReference type="CDD" id="cd05372">
    <property type="entry name" value="ENR_SDR"/>
    <property type="match status" value="1"/>
</dbReference>
<evidence type="ECO:0000256" key="2">
    <source>
        <dbReference type="ARBA" id="ARBA00009233"/>
    </source>
</evidence>
<keyword evidence="7 9" id="KW-0275">Fatty acid biosynthesis</keyword>
<comment type="caution">
    <text evidence="12">The sequence shown here is derived from an EMBL/GenBank/DDBJ whole genome shotgun (WGS) entry which is preliminary data.</text>
</comment>
<comment type="catalytic activity">
    <reaction evidence="8 9">
        <text>a 2,3-saturated acyl-[ACP] + NAD(+) = a (2E)-enoyl-[ACP] + NADH + H(+)</text>
        <dbReference type="Rhea" id="RHEA:10240"/>
        <dbReference type="Rhea" id="RHEA-COMP:9925"/>
        <dbReference type="Rhea" id="RHEA-COMP:9926"/>
        <dbReference type="ChEBI" id="CHEBI:15378"/>
        <dbReference type="ChEBI" id="CHEBI:57540"/>
        <dbReference type="ChEBI" id="CHEBI:57945"/>
        <dbReference type="ChEBI" id="CHEBI:78784"/>
        <dbReference type="ChEBI" id="CHEBI:78785"/>
        <dbReference type="EC" id="1.3.1.9"/>
    </reaction>
</comment>
<dbReference type="PANTHER" id="PTHR43159:SF2">
    <property type="entry name" value="ENOYL-[ACYL-CARRIER-PROTEIN] REDUCTASE [NADH], CHLOROPLASTIC"/>
    <property type="match status" value="1"/>
</dbReference>